<protein>
    <submittedName>
        <fullName evidence="1">AcrB/AcrD/AcrF family-domain-containing protein</fullName>
    </submittedName>
</protein>
<dbReference type="Proteomes" id="UP001207468">
    <property type="component" value="Unassembled WGS sequence"/>
</dbReference>
<gene>
    <name evidence="1" type="ORF">F5148DRAFT_1291616</name>
</gene>
<evidence type="ECO:0000313" key="2">
    <source>
        <dbReference type="Proteomes" id="UP001207468"/>
    </source>
</evidence>
<sequence length="1327" mass="144669">MATACKEKKDAAKQKNTAGPVVVDVLVTTPQSIDNKIEASGTVVAYESVDMHPEVSGRITWLEVPEGKYVTAGTIIARINDADLQAQLAKSKVQLELAEVTEGRDKKLLDINGINQSDYDIAHNQVASIKTDIAYTQALIDKTVIRAPFNGVVGLRQVSIGAYVTPANVIATMQQVDKIKIDFTLPEQYSSIIKKGNAVEVEMDATTHQKRKAIIIATEPQVTTTTRNLKVRALLDGGSANPGAFVKVSVNAGEDKAALMVPTNSLIPDDKNNQVVVVKGGKSVFVNVTTGVRLANNVEITKGVNAGDTVVVTGVLFVKPQAPVTIRSVKTLKQFADINNNVQPHVGNYEYFRVIIKASRSGNVGYTFLAVRDYPAIDPPIITSRWKKQINGIPGIRTISSTSSLGSSAITVEFNLGADLEAAASDVRDKVGQATKSLPLDIDAPPVVSKADANSDFILLLAVQSHTKSLMQLSDYADNVLQQQLQTIDGVSSVNVFGDKGYAMRIWLNPDKMNAYSIAYNDITNAMNTENVELPPGKIYGNNTELTIKAMGRLTSEDDFRNLIIREDSTGIVRLGDIARIELGPQSPEQSWKYNGVNAVGLAIIPQPGANNVEIADEFNKRLEELQKANKSDVEFKVLIDNTKIIRQSLSEVKETLLIAFGLVVLVIFFFFRNWLIALRPLIDIPISLIATFFIMYIAGFSINILTLLGIVLATGLVVDDGIVVTENIFRKLEEGLPLRKAALEGSKEIFFAVISTSLTLAVVFMPVVFLSGFVGRLFREFGVVLAAAVLISSFVSLTITPVLNVYLTRKKAGHGWLYDKTEPFFQGMESGYKRTLEAFMKVRWVAWIIIVACACIIWFVLRSIQSELAPLEDRSTVRFTATAPEGTSFSYMSNIADNIGNYLTPQGSSVNGSSPRIGLIDPQLRKRSQSQIANDLQKKLSRFNDARIVAIQEQTIAVGSSSKTGLPVQFVLQNQDMNKLKEVIPKFLNEARNDKTFSSVDVNLKFNKPEVDIVVDRMKAKDLGLSTQDVIAAMQAAFSGGRLAYFIMNGYQYYVISQLDRGDRNDPADIQKLYVRNSRGENIPLSAVVHMEQNSDPSTLFHFNRYKAATISASLADGKTIGDGINAMQAIAAKTLDPSFQTALSGASRDYADSSSNIVFAFALALILIYLVLAAQFESFIDPLGIMFTVPLAIAGALLSLWIFRQTLNIFSEIGMIMLIGLVTKNGILIVEFANQKREHGLSKRDAVIEAAAQRLRPILMTSLATSLGALPIALSLGAAATSRVPLGIVVVGGILFSLILTLFVIPAVYTYLSGKHKARKTEITE</sequence>
<accession>A0ACC0TVS4</accession>
<proteinExistence type="predicted"/>
<evidence type="ECO:0000313" key="1">
    <source>
        <dbReference type="EMBL" id="KAI9449347.1"/>
    </source>
</evidence>
<organism evidence="1 2">
    <name type="scientific">Russula earlei</name>
    <dbReference type="NCBI Taxonomy" id="71964"/>
    <lineage>
        <taxon>Eukaryota</taxon>
        <taxon>Fungi</taxon>
        <taxon>Dikarya</taxon>
        <taxon>Basidiomycota</taxon>
        <taxon>Agaricomycotina</taxon>
        <taxon>Agaricomycetes</taxon>
        <taxon>Russulales</taxon>
        <taxon>Russulaceae</taxon>
        <taxon>Russula</taxon>
    </lineage>
</organism>
<comment type="caution">
    <text evidence="1">The sequence shown here is derived from an EMBL/GenBank/DDBJ whole genome shotgun (WGS) entry which is preliminary data.</text>
</comment>
<dbReference type="EMBL" id="JAGFNK010000508">
    <property type="protein sequence ID" value="KAI9449347.1"/>
    <property type="molecule type" value="Genomic_DNA"/>
</dbReference>
<name>A0ACC0TVS4_9AGAM</name>
<reference evidence="1" key="1">
    <citation type="submission" date="2021-03" db="EMBL/GenBank/DDBJ databases">
        <title>Evolutionary priming and transition to the ectomycorrhizal habit in an iconic lineage of mushroom-forming fungi: is preadaptation a requirement?</title>
        <authorList>
            <consortium name="DOE Joint Genome Institute"/>
            <person name="Looney B.P."/>
            <person name="Miyauchi S."/>
            <person name="Morin E."/>
            <person name="Drula E."/>
            <person name="Courty P.E."/>
            <person name="Chicoki N."/>
            <person name="Fauchery L."/>
            <person name="Kohler A."/>
            <person name="Kuo A."/>
            <person name="LaButti K."/>
            <person name="Pangilinan J."/>
            <person name="Lipzen A."/>
            <person name="Riley R."/>
            <person name="Andreopoulos W."/>
            <person name="He G."/>
            <person name="Johnson J."/>
            <person name="Barry K.W."/>
            <person name="Grigoriev I.V."/>
            <person name="Nagy L."/>
            <person name="Hibbett D."/>
            <person name="Henrissat B."/>
            <person name="Matheny P.B."/>
            <person name="Labbe J."/>
            <person name="Martin A.F."/>
        </authorList>
    </citation>
    <scope>NUCLEOTIDE SEQUENCE</scope>
    <source>
        <strain evidence="1">BPL698</strain>
    </source>
</reference>
<keyword evidence="2" id="KW-1185">Reference proteome</keyword>